<evidence type="ECO:0000256" key="5">
    <source>
        <dbReference type="HAMAP-Rule" id="MF_01804"/>
    </source>
</evidence>
<dbReference type="InterPro" id="IPR036390">
    <property type="entry name" value="WH_DNA-bd_sf"/>
</dbReference>
<dbReference type="PANTHER" id="PTHR34298">
    <property type="entry name" value="SEGREGATION AND CONDENSATION PROTEIN B"/>
    <property type="match status" value="1"/>
</dbReference>
<evidence type="ECO:0000256" key="6">
    <source>
        <dbReference type="SAM" id="MobiDB-lite"/>
    </source>
</evidence>
<reference evidence="7" key="1">
    <citation type="submission" date="2017-11" db="EMBL/GenBank/DDBJ databases">
        <title>Three new genomes from thermophilic consortium.</title>
        <authorList>
            <person name="Quaggio R."/>
            <person name="Amgarten D."/>
            <person name="Setubal J.C."/>
        </authorList>
    </citation>
    <scope>NUCLEOTIDE SEQUENCE</scope>
    <source>
        <strain evidence="7">ZCTH01-B2</strain>
    </source>
</reference>
<dbReference type="HAMAP" id="MF_01804">
    <property type="entry name" value="ScpB"/>
    <property type="match status" value="1"/>
</dbReference>
<feature type="region of interest" description="Disordered" evidence="6">
    <location>
        <begin position="193"/>
        <end position="219"/>
    </location>
</feature>
<comment type="caution">
    <text evidence="7">The sequence shown here is derived from an EMBL/GenBank/DDBJ whole genome shotgun (WGS) entry which is preliminary data.</text>
</comment>
<dbReference type="GO" id="GO:0051301">
    <property type="term" value="P:cell division"/>
    <property type="evidence" value="ECO:0007669"/>
    <property type="project" value="UniProtKB-KW"/>
</dbReference>
<dbReference type="RefSeq" id="WP_273380267.1">
    <property type="nucleotide sequence ID" value="NZ_PIUK01000142.1"/>
</dbReference>
<dbReference type="InterPro" id="IPR005234">
    <property type="entry name" value="ScpB_csome_segregation"/>
</dbReference>
<protein>
    <recommendedName>
        <fullName evidence="5">Segregation and condensation protein B</fullName>
    </recommendedName>
</protein>
<name>A0A953IET9_SYMTR</name>
<organism evidence="7 8">
    <name type="scientific">Symbiobacterium thermophilum</name>
    <dbReference type="NCBI Taxonomy" id="2734"/>
    <lineage>
        <taxon>Bacteria</taxon>
        <taxon>Bacillati</taxon>
        <taxon>Bacillota</taxon>
        <taxon>Clostridia</taxon>
        <taxon>Eubacteriales</taxon>
        <taxon>Symbiobacteriaceae</taxon>
        <taxon>Symbiobacterium</taxon>
    </lineage>
</organism>
<evidence type="ECO:0000313" key="8">
    <source>
        <dbReference type="Proteomes" id="UP000732377"/>
    </source>
</evidence>
<proteinExistence type="inferred from homology"/>
<dbReference type="EMBL" id="PIUK01000142">
    <property type="protein sequence ID" value="MBY6277135.1"/>
    <property type="molecule type" value="Genomic_DNA"/>
</dbReference>
<dbReference type="Gene3D" id="1.10.10.10">
    <property type="entry name" value="Winged helix-like DNA-binding domain superfamily/Winged helix DNA-binding domain"/>
    <property type="match status" value="2"/>
</dbReference>
<comment type="subunit">
    <text evidence="5">Homodimer. Homodimerization may be required to stabilize the binding of ScpA to the Smc head domains. Component of a cohesin-like complex composed of ScpA, ScpB and the Smc homodimer, in which ScpA and ScpB bind to the head domain of Smc. The presence of the three proteins is required for the association of the complex with DNA.</text>
</comment>
<feature type="compositionally biased region" description="Low complexity" evidence="6">
    <location>
        <begin position="196"/>
        <end position="207"/>
    </location>
</feature>
<dbReference type="Pfam" id="PF04079">
    <property type="entry name" value="SMC_ScpB"/>
    <property type="match status" value="1"/>
</dbReference>
<comment type="subcellular location">
    <subcellularLocation>
        <location evidence="5">Cytoplasm</location>
    </subcellularLocation>
    <text evidence="5">Associated with two foci at the outer edges of the nucleoid region in young cells, and at four foci within both cell halves in older cells.</text>
</comment>
<keyword evidence="4 5" id="KW-0131">Cell cycle</keyword>
<dbReference type="GO" id="GO:0006260">
    <property type="term" value="P:DNA replication"/>
    <property type="evidence" value="ECO:0007669"/>
    <property type="project" value="UniProtKB-UniRule"/>
</dbReference>
<dbReference type="SUPFAM" id="SSF46785">
    <property type="entry name" value="Winged helix' DNA-binding domain"/>
    <property type="match status" value="2"/>
</dbReference>
<dbReference type="PANTHER" id="PTHR34298:SF2">
    <property type="entry name" value="SEGREGATION AND CONDENSATION PROTEIN B"/>
    <property type="match status" value="1"/>
</dbReference>
<keyword evidence="3 5" id="KW-0159">Chromosome partition</keyword>
<dbReference type="NCBIfam" id="TIGR00281">
    <property type="entry name" value="SMC-Scp complex subunit ScpB"/>
    <property type="match status" value="1"/>
</dbReference>
<evidence type="ECO:0000256" key="2">
    <source>
        <dbReference type="ARBA" id="ARBA00022618"/>
    </source>
</evidence>
<gene>
    <name evidence="5 7" type="primary">scpB</name>
    <name evidence="7" type="ORF">CWE10_13135</name>
</gene>
<dbReference type="AlphaFoldDB" id="A0A953IET9"/>
<comment type="function">
    <text evidence="5">Participates in chromosomal partition during cell division. May act via the formation of a condensin-like complex containing Smc and ScpA that pull DNA away from mid-cell into both cell halves.</text>
</comment>
<dbReference type="Proteomes" id="UP000732377">
    <property type="component" value="Unassembled WGS sequence"/>
</dbReference>
<comment type="similarity">
    <text evidence="5">Belongs to the ScpB family.</text>
</comment>
<evidence type="ECO:0000313" key="7">
    <source>
        <dbReference type="EMBL" id="MBY6277135.1"/>
    </source>
</evidence>
<dbReference type="GO" id="GO:0005737">
    <property type="term" value="C:cytoplasm"/>
    <property type="evidence" value="ECO:0007669"/>
    <property type="project" value="UniProtKB-SubCell"/>
</dbReference>
<sequence>MIWNHGKMILEALLLASPEPLTIKRIAEVIGLDERDAALLMSDLQKDYEAPHRGLAIREMAGGYVLTTRPEAAEYVERLLQPKSRGLSHAALETLAIIAYRQPITKAEIENVRGVKVDRALETLLERGLIEDKGRKEAPGRPILYGTTAEFLRYFGLRELSELPPVEIDTSEPGLIVPTRTGGGEAEREVQASLFAGGEEPSAEAADGGAGESTHGEEE</sequence>
<dbReference type="InterPro" id="IPR036388">
    <property type="entry name" value="WH-like_DNA-bd_sf"/>
</dbReference>
<evidence type="ECO:0000256" key="4">
    <source>
        <dbReference type="ARBA" id="ARBA00023306"/>
    </source>
</evidence>
<accession>A0A953IET9</accession>
<dbReference type="GO" id="GO:0051304">
    <property type="term" value="P:chromosome separation"/>
    <property type="evidence" value="ECO:0007669"/>
    <property type="project" value="InterPro"/>
</dbReference>
<keyword evidence="2 5" id="KW-0132">Cell division</keyword>
<evidence type="ECO:0000256" key="1">
    <source>
        <dbReference type="ARBA" id="ARBA00022490"/>
    </source>
</evidence>
<evidence type="ECO:0000256" key="3">
    <source>
        <dbReference type="ARBA" id="ARBA00022829"/>
    </source>
</evidence>
<keyword evidence="1 5" id="KW-0963">Cytoplasm</keyword>